<keyword evidence="2" id="KW-1185">Reference proteome</keyword>
<comment type="caution">
    <text evidence="1">The sequence shown here is derived from an EMBL/GenBank/DDBJ whole genome shotgun (WGS) entry which is preliminary data.</text>
</comment>
<gene>
    <name evidence="1" type="ORF">DPEC_G00057040</name>
</gene>
<evidence type="ECO:0000313" key="2">
    <source>
        <dbReference type="Proteomes" id="UP001157502"/>
    </source>
</evidence>
<proteinExistence type="predicted"/>
<protein>
    <submittedName>
        <fullName evidence="1">Uncharacterized protein</fullName>
    </submittedName>
</protein>
<sequence>MEEEEVQFAQTLATAGSQPQTTTCNDRGLLLNLVPEPGMLFPSSPSPSPSSPPPPGSAVRALRSKVKALSQRPCGRERKREKMREDRRTSELHAGRMPSFQALPRQKCQNRGQVQPPVPSRCSVLRRGSSSSDDEVAEVVARVQLHSHPTELEKGQEDQGAMGGLDRCVSWQPRNLGEGVSLENLDIIQLDSTREPKNVTSTKQTPSFPATSSSISTPSRRHWAPPRGFWRVARPETLILNGMDPQSAGVTQTAISTPLLFVPPKVKSPASDALTGPDRKPRRVSVDSAEEEGENRWNMLRSDSLDCYIERCDKKKDKEHMDLPVGLRRAESWESVCSQDGALSLEETVAANQRARGRSVNRQRNVDRDEQNDTMEIPSLCVDLVDQGDASLDVPGCCDVDLTRDLTSPHQELLELPKSCLNLDELPLSPRHEQAMFLLERARLKARSNSAKGERPPTRRSKSAQRYNPGRQQHVSNTSPIQKTVAVKAEEEVPAPPTPSASSSGPLLVPLYRGPTPVGRGRRYANSPTRVRFEDESEKEVESRYLSRATLQKNKEKSRCMQGKKTDPTISVTGPAPPPKDAGFTTAASTQTPEPGSGLRKCEACGSILRDPTGLKPETAYPGDMDENQGKKVPRWVPPGQSDGVSEPELLSVARPKAAGVTFGGVLILGEGREEPAEKGPGDRMSGFGKLRRRSRKGENRLKRVGSGHGPYGASWAHRRNSNPRNRVNMCRRAVTFALGSPVALERPQVGASGNSTSSLPIKSALKSSSRSRAGGQLGVKPSAQYGHANPDDDPGDGPRYHDHLTTEQHLAAPVLSGSPSIPDLVPCIRPSSLRYAPARINLDQPLADPWDTAVDGTCVGGETCRDQPVGLPEYRSTLRCSGLSRAEDLRAELLRAEHLKAEAQWEEGLEGARLYVIRRSMAERDGRHKLSLRRFFSSIGLHSVGRLVKGGRSSSMEQLSISATRTSSASPSPTHRPSSNSGLQRTPSLQALNTVSPLAQLRKASSVQSLERRVERPTILGGMPVSYSLAPRGVQRALSMENILASRVLGPVGPAGRVVQAFPDGTLLLDLIRPTNGPFGFVISRGKGRPATGVYMEQVGDGTEEGLYAGLLAVGDELLEVNGEAVAGLTLDQVTRLMTRDSTASIRILPHRRN</sequence>
<dbReference type="Proteomes" id="UP001157502">
    <property type="component" value="Chromosome 5"/>
</dbReference>
<name>A0ACC2H634_DALPE</name>
<evidence type="ECO:0000313" key="1">
    <source>
        <dbReference type="EMBL" id="KAJ8011332.1"/>
    </source>
</evidence>
<dbReference type="EMBL" id="CM055732">
    <property type="protein sequence ID" value="KAJ8011332.1"/>
    <property type="molecule type" value="Genomic_DNA"/>
</dbReference>
<accession>A0ACC2H634</accession>
<organism evidence="1 2">
    <name type="scientific">Dallia pectoralis</name>
    <name type="common">Alaska blackfish</name>
    <dbReference type="NCBI Taxonomy" id="75939"/>
    <lineage>
        <taxon>Eukaryota</taxon>
        <taxon>Metazoa</taxon>
        <taxon>Chordata</taxon>
        <taxon>Craniata</taxon>
        <taxon>Vertebrata</taxon>
        <taxon>Euteleostomi</taxon>
        <taxon>Actinopterygii</taxon>
        <taxon>Neopterygii</taxon>
        <taxon>Teleostei</taxon>
        <taxon>Protacanthopterygii</taxon>
        <taxon>Esociformes</taxon>
        <taxon>Umbridae</taxon>
        <taxon>Dallia</taxon>
    </lineage>
</organism>
<reference evidence="1" key="1">
    <citation type="submission" date="2021-05" db="EMBL/GenBank/DDBJ databases">
        <authorList>
            <person name="Pan Q."/>
            <person name="Jouanno E."/>
            <person name="Zahm M."/>
            <person name="Klopp C."/>
            <person name="Cabau C."/>
            <person name="Louis A."/>
            <person name="Berthelot C."/>
            <person name="Parey E."/>
            <person name="Roest Crollius H."/>
            <person name="Montfort J."/>
            <person name="Robinson-Rechavi M."/>
            <person name="Bouchez O."/>
            <person name="Lampietro C."/>
            <person name="Lopez Roques C."/>
            <person name="Donnadieu C."/>
            <person name="Postlethwait J."/>
            <person name="Bobe J."/>
            <person name="Dillon D."/>
            <person name="Chandos A."/>
            <person name="von Hippel F."/>
            <person name="Guiguen Y."/>
        </authorList>
    </citation>
    <scope>NUCLEOTIDE SEQUENCE</scope>
    <source>
        <strain evidence="1">YG-Jan2019</strain>
    </source>
</reference>